<dbReference type="HOGENOM" id="CLU_093932_3_0_1"/>
<comment type="subcellular location">
    <subcellularLocation>
        <location evidence="1 7">Nucleus</location>
    </subcellularLocation>
</comment>
<dbReference type="AlphaFoldDB" id="R0M291"/>
<evidence type="ECO:0000256" key="5">
    <source>
        <dbReference type="ARBA" id="ARBA00022833"/>
    </source>
</evidence>
<dbReference type="GO" id="GO:0008270">
    <property type="term" value="F:zinc ion binding"/>
    <property type="evidence" value="ECO:0007669"/>
    <property type="project" value="UniProtKB-KW"/>
</dbReference>
<feature type="binding site" evidence="8">
    <location>
        <position position="34"/>
    </location>
    <ligand>
        <name>Zn(2+)</name>
        <dbReference type="ChEBI" id="CHEBI:29105"/>
        <label>1</label>
    </ligand>
</feature>
<sequence length="116" mass="13438">MRNIFFIDTSMIFCPLCKNILNIENIANVNNLVCVTCPYTYKINKDINRTTTMKTLVVEEVSGGDDEYKYASTCQKKCIKCDNDVALFMELQTRSADEPMTIFYQCTKCKTNWKEN</sequence>
<feature type="binding site" evidence="8">
    <location>
        <position position="37"/>
    </location>
    <ligand>
        <name>Zn(2+)</name>
        <dbReference type="ChEBI" id="CHEBI:29105"/>
        <label>1</label>
    </ligand>
</feature>
<dbReference type="OMA" id="TISFECI"/>
<dbReference type="GO" id="GO:0003676">
    <property type="term" value="F:nucleic acid binding"/>
    <property type="evidence" value="ECO:0007669"/>
    <property type="project" value="InterPro"/>
</dbReference>
<gene>
    <name evidence="12" type="primary">RPC10</name>
    <name evidence="12" type="ORF">NBO_508g0005</name>
</gene>
<evidence type="ECO:0000256" key="6">
    <source>
        <dbReference type="ARBA" id="ARBA00023242"/>
    </source>
</evidence>
<evidence type="ECO:0000256" key="7">
    <source>
        <dbReference type="PIRNR" id="PIRNR005586"/>
    </source>
</evidence>
<dbReference type="InterPro" id="IPR012164">
    <property type="entry name" value="Rpa12/Rpb9/Rpc10/TFS"/>
</dbReference>
<comment type="similarity">
    <text evidence="7 10">Belongs to the archaeal rpoM/eukaryotic RPA12/RPB9/RPC11 RNA polymerase family.</text>
</comment>
<evidence type="ECO:0000256" key="9">
    <source>
        <dbReference type="PIRSR" id="PIRSR005586-2"/>
    </source>
</evidence>
<dbReference type="SMART" id="SM00440">
    <property type="entry name" value="ZnF_C2C2"/>
    <property type="match status" value="1"/>
</dbReference>
<dbReference type="GO" id="GO:0005666">
    <property type="term" value="C:RNA polymerase III complex"/>
    <property type="evidence" value="ECO:0007669"/>
    <property type="project" value="TreeGrafter"/>
</dbReference>
<reference evidence="12 13" key="1">
    <citation type="journal article" date="2013" name="BMC Genomics">
        <title>Comparative genomics of parasitic silkworm microsporidia reveal an association between genome expansion and host adaptation.</title>
        <authorList>
            <person name="Pan G."/>
            <person name="Xu J."/>
            <person name="Li T."/>
            <person name="Xia Q."/>
            <person name="Liu S.L."/>
            <person name="Zhang G."/>
            <person name="Li S."/>
            <person name="Li C."/>
            <person name="Liu H."/>
            <person name="Yang L."/>
            <person name="Liu T."/>
            <person name="Zhang X."/>
            <person name="Wu Z."/>
            <person name="Fan W."/>
            <person name="Dang X."/>
            <person name="Xiang H."/>
            <person name="Tao M."/>
            <person name="Li Y."/>
            <person name="Hu J."/>
            <person name="Li Z."/>
            <person name="Lin L."/>
            <person name="Luo J."/>
            <person name="Geng L."/>
            <person name="Wang L."/>
            <person name="Long M."/>
            <person name="Wan Y."/>
            <person name="He N."/>
            <person name="Zhang Z."/>
            <person name="Lu C."/>
            <person name="Keeling P.J."/>
            <person name="Wang J."/>
            <person name="Xiang Z."/>
            <person name="Zhou Z."/>
        </authorList>
    </citation>
    <scope>NUCLEOTIDE SEQUENCE [LARGE SCALE GENOMIC DNA]</scope>
    <source>
        <strain evidence="13">CQ1 / CVCC 102059</strain>
    </source>
</reference>
<evidence type="ECO:0000256" key="8">
    <source>
        <dbReference type="PIRSR" id="PIRSR005586-1"/>
    </source>
</evidence>
<dbReference type="PIRSF" id="PIRSF005586">
    <property type="entry name" value="RNApol_RpoM"/>
    <property type="match status" value="1"/>
</dbReference>
<dbReference type="GO" id="GO:0003899">
    <property type="term" value="F:DNA-directed RNA polymerase activity"/>
    <property type="evidence" value="ECO:0007669"/>
    <property type="project" value="InterPro"/>
</dbReference>
<feature type="binding site" evidence="8">
    <location>
        <position position="14"/>
    </location>
    <ligand>
        <name>Zn(2+)</name>
        <dbReference type="ChEBI" id="CHEBI:29105"/>
        <label>1</label>
    </ligand>
</feature>
<proteinExistence type="inferred from homology"/>
<evidence type="ECO:0000259" key="11">
    <source>
        <dbReference type="PROSITE" id="PS51133"/>
    </source>
</evidence>
<keyword evidence="2 7" id="KW-0240">DNA-directed RNA polymerase</keyword>
<name>R0M291_NOSB1</name>
<evidence type="ECO:0000256" key="3">
    <source>
        <dbReference type="ARBA" id="ARBA00022723"/>
    </source>
</evidence>
<evidence type="ECO:0000256" key="4">
    <source>
        <dbReference type="ARBA" id="ARBA00022771"/>
    </source>
</evidence>
<dbReference type="Pfam" id="PF02150">
    <property type="entry name" value="Zn_ribbon_RPB9"/>
    <property type="match status" value="1"/>
</dbReference>
<dbReference type="Gene3D" id="2.20.25.10">
    <property type="match status" value="1"/>
</dbReference>
<dbReference type="Pfam" id="PF01096">
    <property type="entry name" value="Zn_ribbon_TFIIS"/>
    <property type="match status" value="1"/>
</dbReference>
<evidence type="ECO:0000256" key="2">
    <source>
        <dbReference type="ARBA" id="ARBA00022478"/>
    </source>
</evidence>
<evidence type="ECO:0000256" key="1">
    <source>
        <dbReference type="ARBA" id="ARBA00004123"/>
    </source>
</evidence>
<keyword evidence="6 7" id="KW-0539">Nucleus</keyword>
<keyword evidence="3 8" id="KW-0479">Metal-binding</keyword>
<dbReference type="PROSITE" id="PS00466">
    <property type="entry name" value="ZF_TFIIS_1"/>
    <property type="match status" value="1"/>
</dbReference>
<evidence type="ECO:0000313" key="12">
    <source>
        <dbReference type="EMBL" id="EOB12154.1"/>
    </source>
</evidence>
<feature type="binding site" evidence="8">
    <location>
        <position position="109"/>
    </location>
    <ligand>
        <name>Zn(2+)</name>
        <dbReference type="ChEBI" id="CHEBI:29105"/>
        <label>2</label>
    </ligand>
</feature>
<evidence type="ECO:0000313" key="13">
    <source>
        <dbReference type="Proteomes" id="UP000016927"/>
    </source>
</evidence>
<dbReference type="PANTHER" id="PTHR11239">
    <property type="entry name" value="DNA-DIRECTED RNA POLYMERASE"/>
    <property type="match status" value="1"/>
</dbReference>
<accession>R0M291</accession>
<dbReference type="EMBL" id="KB909416">
    <property type="protein sequence ID" value="EOB12154.1"/>
    <property type="molecule type" value="Genomic_DNA"/>
</dbReference>
<dbReference type="SUPFAM" id="SSF57783">
    <property type="entry name" value="Zinc beta-ribbon"/>
    <property type="match status" value="1"/>
</dbReference>
<organism evidence="12 13">
    <name type="scientific">Nosema bombycis (strain CQ1 / CVCC 102059)</name>
    <name type="common">Microsporidian parasite</name>
    <name type="synonym">Pebrine of silkworm</name>
    <dbReference type="NCBI Taxonomy" id="578461"/>
    <lineage>
        <taxon>Eukaryota</taxon>
        <taxon>Fungi</taxon>
        <taxon>Fungi incertae sedis</taxon>
        <taxon>Microsporidia</taxon>
        <taxon>Nosematidae</taxon>
        <taxon>Nosema</taxon>
    </lineage>
</organism>
<dbReference type="OrthoDB" id="282152at2759"/>
<feature type="binding site" evidence="8">
    <location>
        <position position="81"/>
    </location>
    <ligand>
        <name>Zn(2+)</name>
        <dbReference type="ChEBI" id="CHEBI:29105"/>
        <label>2</label>
    </ligand>
</feature>
<dbReference type="PANTHER" id="PTHR11239:SF12">
    <property type="entry name" value="DNA-DIRECTED RNA POLYMERASE III SUBUNIT RPC10"/>
    <property type="match status" value="1"/>
</dbReference>
<dbReference type="Proteomes" id="UP000016927">
    <property type="component" value="Unassembled WGS sequence"/>
</dbReference>
<keyword evidence="7 10" id="KW-0804">Transcription</keyword>
<dbReference type="VEuPathDB" id="MicrosporidiaDB:NBO_508g0005"/>
<feature type="domain" description="TFIIS-type" evidence="11">
    <location>
        <begin position="74"/>
        <end position="114"/>
    </location>
</feature>
<feature type="zinc finger region" description="C4-type" evidence="9">
    <location>
        <begin position="14"/>
        <end position="37"/>
    </location>
</feature>
<dbReference type="STRING" id="578461.R0M291"/>
<keyword evidence="4 9" id="KW-0863">Zinc-finger</keyword>
<keyword evidence="13" id="KW-1185">Reference proteome</keyword>
<feature type="binding site" evidence="8">
    <location>
        <position position="78"/>
    </location>
    <ligand>
        <name>Zn(2+)</name>
        <dbReference type="ChEBI" id="CHEBI:29105"/>
        <label>2</label>
    </ligand>
</feature>
<comment type="function">
    <text evidence="7">DNA-dependent RNA polymerase catalyzes the transcription of DNA into RNA using the four ribonucleoside triphosphates as substrates.</text>
</comment>
<dbReference type="CDD" id="cd10509">
    <property type="entry name" value="Zn-ribbon_RPC11"/>
    <property type="match status" value="1"/>
</dbReference>
<dbReference type="PROSITE" id="PS51133">
    <property type="entry name" value="ZF_TFIIS_2"/>
    <property type="match status" value="1"/>
</dbReference>
<feature type="binding site" evidence="8">
    <location>
        <position position="106"/>
    </location>
    <ligand>
        <name>Zn(2+)</name>
        <dbReference type="ChEBI" id="CHEBI:29105"/>
        <label>2</label>
    </ligand>
</feature>
<dbReference type="InterPro" id="IPR001529">
    <property type="entry name" value="Zn_ribbon_RPB9"/>
</dbReference>
<protein>
    <recommendedName>
        <fullName evidence="7">DNA-directed RNA polymerase subunit</fullName>
    </recommendedName>
</protein>
<dbReference type="GO" id="GO:0006386">
    <property type="term" value="P:termination of RNA polymerase III transcription"/>
    <property type="evidence" value="ECO:0007669"/>
    <property type="project" value="TreeGrafter"/>
</dbReference>
<keyword evidence="5 8" id="KW-0862">Zinc</keyword>
<dbReference type="InterPro" id="IPR034014">
    <property type="entry name" value="Zn_ribbon_RPC11_C"/>
</dbReference>
<evidence type="ECO:0000256" key="10">
    <source>
        <dbReference type="RuleBase" id="RU003474"/>
    </source>
</evidence>
<feature type="binding site" evidence="8">
    <location>
        <position position="17"/>
    </location>
    <ligand>
        <name>Zn(2+)</name>
        <dbReference type="ChEBI" id="CHEBI:29105"/>
        <label>1</label>
    </ligand>
</feature>
<dbReference type="InterPro" id="IPR001222">
    <property type="entry name" value="Znf_TFIIS"/>
</dbReference>